<accession>A0A8S2YPC4</accession>
<proteinExistence type="predicted"/>
<comment type="caution">
    <text evidence="1">The sequence shown here is derived from an EMBL/GenBank/DDBJ whole genome shotgun (WGS) entry which is preliminary data.</text>
</comment>
<reference evidence="1" key="1">
    <citation type="submission" date="2021-02" db="EMBL/GenBank/DDBJ databases">
        <authorList>
            <person name="Nowell W R."/>
        </authorList>
    </citation>
    <scope>NUCLEOTIDE SEQUENCE</scope>
</reference>
<dbReference type="AlphaFoldDB" id="A0A8S2YPC4"/>
<organism evidence="1 2">
    <name type="scientific">Rotaria magnacalcarata</name>
    <dbReference type="NCBI Taxonomy" id="392030"/>
    <lineage>
        <taxon>Eukaryota</taxon>
        <taxon>Metazoa</taxon>
        <taxon>Spiralia</taxon>
        <taxon>Gnathifera</taxon>
        <taxon>Rotifera</taxon>
        <taxon>Eurotatoria</taxon>
        <taxon>Bdelloidea</taxon>
        <taxon>Philodinida</taxon>
        <taxon>Philodinidae</taxon>
        <taxon>Rotaria</taxon>
    </lineage>
</organism>
<evidence type="ECO:0000313" key="2">
    <source>
        <dbReference type="Proteomes" id="UP000681720"/>
    </source>
</evidence>
<name>A0A8S2YPC4_9BILA</name>
<sequence>MQSVPNNLNDIEKKLARHPNHKGLQAAYQSARNKRTPWVASILLVGLTGAGKSSTAKLELGQIRNLPRRNWNYDSARAKLESD</sequence>
<dbReference type="Proteomes" id="UP000681720">
    <property type="component" value="Unassembled WGS sequence"/>
</dbReference>
<gene>
    <name evidence="1" type="ORF">GIL414_LOCUS37585</name>
</gene>
<evidence type="ECO:0000313" key="1">
    <source>
        <dbReference type="EMBL" id="CAF4569118.1"/>
    </source>
</evidence>
<dbReference type="EMBL" id="CAJOBJ010096911">
    <property type="protein sequence ID" value="CAF4569118.1"/>
    <property type="molecule type" value="Genomic_DNA"/>
</dbReference>
<protein>
    <submittedName>
        <fullName evidence="1">Uncharacterized protein</fullName>
    </submittedName>
</protein>